<keyword evidence="5" id="KW-1185">Reference proteome</keyword>
<evidence type="ECO:0000256" key="1">
    <source>
        <dbReference type="ARBA" id="ARBA00001933"/>
    </source>
</evidence>
<dbReference type="Gene3D" id="3.40.640.10">
    <property type="entry name" value="Type I PLP-dependent aspartate aminotransferase-like (Major domain)"/>
    <property type="match status" value="1"/>
</dbReference>
<dbReference type="InterPro" id="IPR015421">
    <property type="entry name" value="PyrdxlP-dep_Trfase_major"/>
</dbReference>
<accession>A0A366DRH1</accession>
<reference evidence="4 5" key="1">
    <citation type="submission" date="2018-06" db="EMBL/GenBank/DDBJ databases">
        <title>Genomic Encyclopedia of Type Strains, Phase IV (KMG-IV): sequencing the most valuable type-strain genomes for metagenomic binning, comparative biology and taxonomic classification.</title>
        <authorList>
            <person name="Goeker M."/>
        </authorList>
    </citation>
    <scope>NUCLEOTIDE SEQUENCE [LARGE SCALE GENOMIC DNA]</scope>
    <source>
        <strain evidence="4 5">DSM 15140</strain>
    </source>
</reference>
<dbReference type="OrthoDB" id="9808002at2"/>
<evidence type="ECO:0000256" key="2">
    <source>
        <dbReference type="ARBA" id="ARBA00022898"/>
    </source>
</evidence>
<dbReference type="PANTHER" id="PTHR11601">
    <property type="entry name" value="CYSTEINE DESULFURYLASE FAMILY MEMBER"/>
    <property type="match status" value="1"/>
</dbReference>
<evidence type="ECO:0000313" key="5">
    <source>
        <dbReference type="Proteomes" id="UP000252254"/>
    </source>
</evidence>
<dbReference type="AlphaFoldDB" id="A0A366DRH1"/>
<dbReference type="GO" id="GO:0003824">
    <property type="term" value="F:catalytic activity"/>
    <property type="evidence" value="ECO:0007669"/>
    <property type="project" value="UniProtKB-ARBA"/>
</dbReference>
<keyword evidence="2" id="KW-0663">Pyridoxal phosphate</keyword>
<name>A0A366DRH1_9BACI</name>
<comment type="cofactor">
    <cofactor evidence="1">
        <name>pyridoxal 5'-phosphate</name>
        <dbReference type="ChEBI" id="CHEBI:597326"/>
    </cofactor>
</comment>
<dbReference type="NCBIfam" id="NF002806">
    <property type="entry name" value="PRK02948.1"/>
    <property type="match status" value="1"/>
</dbReference>
<gene>
    <name evidence="4" type="ORF">DES48_1164</name>
</gene>
<feature type="domain" description="Aminotransferase class V" evidence="3">
    <location>
        <begin position="221"/>
        <end position="354"/>
    </location>
</feature>
<evidence type="ECO:0000313" key="4">
    <source>
        <dbReference type="EMBL" id="RBO92079.1"/>
    </source>
</evidence>
<dbReference type="PIRSF" id="PIRSF005572">
    <property type="entry name" value="NifS"/>
    <property type="match status" value="1"/>
</dbReference>
<dbReference type="Gene3D" id="3.90.1150.10">
    <property type="entry name" value="Aspartate Aminotransferase, domain 1"/>
    <property type="match status" value="1"/>
</dbReference>
<dbReference type="SUPFAM" id="SSF53383">
    <property type="entry name" value="PLP-dependent transferases"/>
    <property type="match status" value="1"/>
</dbReference>
<dbReference type="EMBL" id="QNRI01000016">
    <property type="protein sequence ID" value="RBO92079.1"/>
    <property type="molecule type" value="Genomic_DNA"/>
</dbReference>
<organism evidence="4 5">
    <name type="scientific">Paraliobacillus ryukyuensis</name>
    <dbReference type="NCBI Taxonomy" id="200904"/>
    <lineage>
        <taxon>Bacteria</taxon>
        <taxon>Bacillati</taxon>
        <taxon>Bacillota</taxon>
        <taxon>Bacilli</taxon>
        <taxon>Bacillales</taxon>
        <taxon>Bacillaceae</taxon>
        <taxon>Paraliobacillus</taxon>
    </lineage>
</organism>
<dbReference type="STRING" id="200904.GCA_900168775_02382"/>
<dbReference type="Pfam" id="PF00266">
    <property type="entry name" value="Aminotran_5"/>
    <property type="match status" value="2"/>
</dbReference>
<sequence length="369" mass="40941">MIYLDYAATTPMSEAALYTYQEIARRGYGNSNSLHDIGNYAADIVRMSQNQLAEKLHVNPQHIHFTNGGTHANQLGVELLLQHKQKQGRHIIASGMEHKSINDFLENLRLNKGYDITYLPATQAGIVDTNQLQHILRSDTVLVIVQHINSEIGAIQPIEEIAGLLKEQQILFHCDGIQAFGKLAIDLAQLPIDSYSISSHKIYGPKGIGAVYLNPQSVQLNKLDIGTLDVPSIAAFATAASSIVEKQNEEWLQMQKLRDSFVQQLKTLKFPLQLLTYPNQLPSIIGILFDEIPGDYAMLAFNQAGIAISTGSACTVGNQMANTTLLNLGYTEEVAKRFVRISLGKTTTMKQLEKVIQVCENMITKWYST</sequence>
<feature type="domain" description="Aminotransferase class V" evidence="3">
    <location>
        <begin position="2"/>
        <end position="216"/>
    </location>
</feature>
<dbReference type="InterPro" id="IPR016454">
    <property type="entry name" value="Cysteine_dSase"/>
</dbReference>
<dbReference type="InterPro" id="IPR015422">
    <property type="entry name" value="PyrdxlP-dep_Trfase_small"/>
</dbReference>
<evidence type="ECO:0000259" key="3">
    <source>
        <dbReference type="Pfam" id="PF00266"/>
    </source>
</evidence>
<dbReference type="Proteomes" id="UP000252254">
    <property type="component" value="Unassembled WGS sequence"/>
</dbReference>
<dbReference type="Gene3D" id="1.10.260.50">
    <property type="match status" value="1"/>
</dbReference>
<dbReference type="InterPro" id="IPR015424">
    <property type="entry name" value="PyrdxlP-dep_Trfase"/>
</dbReference>
<dbReference type="InterPro" id="IPR000192">
    <property type="entry name" value="Aminotrans_V_dom"/>
</dbReference>
<dbReference type="RefSeq" id="WP_113870116.1">
    <property type="nucleotide sequence ID" value="NZ_BAABQN010000003.1"/>
</dbReference>
<comment type="caution">
    <text evidence="4">The sequence shown here is derived from an EMBL/GenBank/DDBJ whole genome shotgun (WGS) entry which is preliminary data.</text>
</comment>
<dbReference type="PANTHER" id="PTHR11601:SF36">
    <property type="entry name" value="CYSTEINE DESULFURASE NIFS-RELATED"/>
    <property type="match status" value="1"/>
</dbReference>
<protein>
    <submittedName>
        <fullName evidence="4">Cysteine desulfurase</fullName>
    </submittedName>
</protein>
<proteinExistence type="predicted"/>